<proteinExistence type="predicted"/>
<keyword evidence="1" id="KW-0812">Transmembrane</keyword>
<evidence type="ECO:0000256" key="1">
    <source>
        <dbReference type="SAM" id="Phobius"/>
    </source>
</evidence>
<accession>A0ABY3ZK72</accession>
<protein>
    <recommendedName>
        <fullName evidence="4">Glyceraldehyde-3-phosphate dehydrogenase</fullName>
    </recommendedName>
</protein>
<gene>
    <name evidence="2" type="ORF">DSM109990_01901</name>
</gene>
<organism evidence="2 3">
    <name type="scientific">Sulfitobacter dubius</name>
    <dbReference type="NCBI Taxonomy" id="218673"/>
    <lineage>
        <taxon>Bacteria</taxon>
        <taxon>Pseudomonadati</taxon>
        <taxon>Pseudomonadota</taxon>
        <taxon>Alphaproteobacteria</taxon>
        <taxon>Rhodobacterales</taxon>
        <taxon>Roseobacteraceae</taxon>
        <taxon>Sulfitobacter</taxon>
    </lineage>
</organism>
<feature type="transmembrane region" description="Helical" evidence="1">
    <location>
        <begin position="6"/>
        <end position="25"/>
    </location>
</feature>
<dbReference type="Proteomes" id="UP000831019">
    <property type="component" value="Chromosome"/>
</dbReference>
<name>A0ABY3ZK72_9RHOB</name>
<dbReference type="EMBL" id="CP085144">
    <property type="protein sequence ID" value="UOA15081.1"/>
    <property type="molecule type" value="Genomic_DNA"/>
</dbReference>
<sequence length="47" mass="5371">MTNPIAIVLALVIAGAMLVDIYSYGAEHMIYLGKKLFDLIEWIAFWR</sequence>
<evidence type="ECO:0000313" key="2">
    <source>
        <dbReference type="EMBL" id="UOA15081.1"/>
    </source>
</evidence>
<dbReference type="RefSeq" id="WP_167360176.1">
    <property type="nucleotide sequence ID" value="NZ_CP085144.1"/>
</dbReference>
<reference evidence="3" key="1">
    <citation type="journal article" date="2022" name="Microorganisms">
        <title>Beyond the ABCs#Discovery of Three New Plasmid Types in Rhodobacterales (RepQ, RepY, RepW).</title>
        <authorList>
            <person name="Freese H.M."/>
            <person name="Ringel V."/>
            <person name="Overmann J."/>
            <person name="Petersen J."/>
        </authorList>
    </citation>
    <scope>NUCLEOTIDE SEQUENCE [LARGE SCALE GENOMIC DNA]</scope>
    <source>
        <strain evidence="3">DSM 109990</strain>
    </source>
</reference>
<keyword evidence="1" id="KW-0472">Membrane</keyword>
<keyword evidence="3" id="KW-1185">Reference proteome</keyword>
<evidence type="ECO:0008006" key="4">
    <source>
        <dbReference type="Google" id="ProtNLM"/>
    </source>
</evidence>
<keyword evidence="1" id="KW-1133">Transmembrane helix</keyword>
<evidence type="ECO:0000313" key="3">
    <source>
        <dbReference type="Proteomes" id="UP000831019"/>
    </source>
</evidence>